<dbReference type="Proteomes" id="UP000749559">
    <property type="component" value="Unassembled WGS sequence"/>
</dbReference>
<dbReference type="HAMAP" id="MF_03012">
    <property type="entry name" value="eIF3m"/>
    <property type="match status" value="1"/>
</dbReference>
<dbReference type="Pfam" id="PF01399">
    <property type="entry name" value="PCI"/>
    <property type="match status" value="1"/>
</dbReference>
<evidence type="ECO:0000256" key="3">
    <source>
        <dbReference type="ARBA" id="ARBA00022540"/>
    </source>
</evidence>
<sequence>MSVPAFIELPENEQVLELRSYLKGLGAEISEESSAAGYITDIVQLVSASEKCFTEASNDTDIESVFNSIISLILIVPSDNSEDLIISLCEKLAKIPPGDKQRGPIRTRLLQNLFNGLDERSPGRYVVYYSLVKLAGQTKQIEAIPHDLTQIKKWVAQWDVSTEKVQQLLRALHDAFVECKQTDKGTKTMIELLGTYTEDNASQARDDAQRCIVTSLRDPTTFLLDHLLTLKPVKFLEGELIHNLLTIFVSGKVSDYLQFYQTNTDTVNSLGLRHEDNLKKMQILTFMQMAEQNKEIDFATIEQEMRLGPDDVESFIIEVVRTKAVRVRMDQVLSQYVYFSCAKGQVYVVTGKQVMQRIMFVKAALLFAVINVVCCITVREMQCPANRVLSAVQSVMATGLTAGKVNIYMCCPTGYAALYIDGAGGFCCPAGSGARCLSRRCNCFDGEIKSPSAPVVVKHDV</sequence>
<evidence type="ECO:0000313" key="7">
    <source>
        <dbReference type="Proteomes" id="UP000749559"/>
    </source>
</evidence>
<keyword evidence="7" id="KW-1185">Reference proteome</keyword>
<comment type="subunit">
    <text evidence="5">Component of the eukaryotic translation initiation factor 3 (eIF-3) complex.</text>
</comment>
<evidence type="ECO:0000256" key="1">
    <source>
        <dbReference type="ARBA" id="ARBA00008482"/>
    </source>
</evidence>
<proteinExistence type="inferred from homology"/>
<dbReference type="GO" id="GO:0033290">
    <property type="term" value="C:eukaryotic 48S preinitiation complex"/>
    <property type="evidence" value="ECO:0007669"/>
    <property type="project" value="UniProtKB-UniRule"/>
</dbReference>
<dbReference type="PANTHER" id="PTHR15350:SF2">
    <property type="entry name" value="EUKARYOTIC TRANSLATION INITIATION FACTOR 3 SUBUNIT M"/>
    <property type="match status" value="1"/>
</dbReference>
<dbReference type="EMBL" id="CAIIXF020000006">
    <property type="protein sequence ID" value="CAH1787809.1"/>
    <property type="molecule type" value="Genomic_DNA"/>
</dbReference>
<comment type="caution">
    <text evidence="6">The sequence shown here is derived from an EMBL/GenBank/DDBJ whole genome shotgun (WGS) entry which is preliminary data.</text>
</comment>
<dbReference type="GO" id="GO:0001732">
    <property type="term" value="P:formation of cytoplasmic translation initiation complex"/>
    <property type="evidence" value="ECO:0007669"/>
    <property type="project" value="UniProtKB-UniRule"/>
</dbReference>
<organism evidence="6 7">
    <name type="scientific">Owenia fusiformis</name>
    <name type="common">Polychaete worm</name>
    <dbReference type="NCBI Taxonomy" id="6347"/>
    <lineage>
        <taxon>Eukaryota</taxon>
        <taxon>Metazoa</taxon>
        <taxon>Spiralia</taxon>
        <taxon>Lophotrochozoa</taxon>
        <taxon>Annelida</taxon>
        <taxon>Polychaeta</taxon>
        <taxon>Sedentaria</taxon>
        <taxon>Canalipalpata</taxon>
        <taxon>Sabellida</taxon>
        <taxon>Oweniida</taxon>
        <taxon>Oweniidae</taxon>
        <taxon>Owenia</taxon>
    </lineage>
</organism>
<dbReference type="OrthoDB" id="10267031at2759"/>
<keyword evidence="2 5" id="KW-0963">Cytoplasm</keyword>
<dbReference type="PANTHER" id="PTHR15350">
    <property type="entry name" value="COP9 SIGNALOSOME COMPLEX SUBUNIT 7/DENDRITIC CELL PROTEIN GA17"/>
    <property type="match status" value="1"/>
</dbReference>
<dbReference type="InterPro" id="IPR027528">
    <property type="entry name" value="eIF3m"/>
</dbReference>
<keyword evidence="4 5" id="KW-0648">Protein biosynthesis</keyword>
<dbReference type="PROSITE" id="PS50250">
    <property type="entry name" value="PCI"/>
    <property type="match status" value="1"/>
</dbReference>
<comment type="function">
    <text evidence="5">Component of the eukaryotic translation initiation factor 3 (eIF-3) complex, which is involved in protein synthesis of a specialized repertoire of mRNAs and, together with other initiation factors, stimulates binding of mRNA and methionyl-tRNAi to the 40S ribosome. The eIF-3 complex specifically targets and initiates translation of a subset of mRNAs involved in cell proliferation.</text>
</comment>
<dbReference type="InterPro" id="IPR045237">
    <property type="entry name" value="COPS7/eIF3m"/>
</dbReference>
<evidence type="ECO:0000256" key="5">
    <source>
        <dbReference type="HAMAP-Rule" id="MF_03012"/>
    </source>
</evidence>
<comment type="similarity">
    <text evidence="5">Belongs to the eIF-3 subunit M family.</text>
</comment>
<evidence type="ECO:0000256" key="2">
    <source>
        <dbReference type="ARBA" id="ARBA00022490"/>
    </source>
</evidence>
<dbReference type="AlphaFoldDB" id="A0A8J1V1K5"/>
<dbReference type="SMART" id="SM00088">
    <property type="entry name" value="PINT"/>
    <property type="match status" value="1"/>
</dbReference>
<accession>A0A8J1V1K5</accession>
<protein>
    <recommendedName>
        <fullName evidence="5">Eukaryotic translation initiation factor 3 subunit M</fullName>
        <shortName evidence="5">eIF3m</shortName>
    </recommendedName>
</protein>
<dbReference type="InterPro" id="IPR000717">
    <property type="entry name" value="PCI_dom"/>
</dbReference>
<comment type="subcellular location">
    <subcellularLocation>
        <location evidence="5">Cytoplasm</location>
    </subcellularLocation>
</comment>
<comment type="similarity">
    <text evidence="1">Belongs to the CSN7/EIF3M family. CSN7 subfamily.</text>
</comment>
<evidence type="ECO:0000313" key="6">
    <source>
        <dbReference type="EMBL" id="CAH1787809.1"/>
    </source>
</evidence>
<reference evidence="6" key="1">
    <citation type="submission" date="2022-03" db="EMBL/GenBank/DDBJ databases">
        <authorList>
            <person name="Martin C."/>
        </authorList>
    </citation>
    <scope>NUCLEOTIDE SEQUENCE</scope>
</reference>
<dbReference type="GO" id="GO:0071541">
    <property type="term" value="C:eukaryotic translation initiation factor 3 complex, eIF3m"/>
    <property type="evidence" value="ECO:0007669"/>
    <property type="project" value="UniProtKB-UniRule"/>
</dbReference>
<gene>
    <name evidence="6" type="ORF">OFUS_LOCUS13445</name>
</gene>
<dbReference type="GO" id="GO:0003743">
    <property type="term" value="F:translation initiation factor activity"/>
    <property type="evidence" value="ECO:0007669"/>
    <property type="project" value="UniProtKB-UniRule"/>
</dbReference>
<keyword evidence="3 5" id="KW-0396">Initiation factor</keyword>
<evidence type="ECO:0000256" key="4">
    <source>
        <dbReference type="ARBA" id="ARBA00022917"/>
    </source>
</evidence>
<dbReference type="GO" id="GO:0016282">
    <property type="term" value="C:eukaryotic 43S preinitiation complex"/>
    <property type="evidence" value="ECO:0007669"/>
    <property type="project" value="UniProtKB-UniRule"/>
</dbReference>
<name>A0A8J1V1K5_OWEFU</name>